<sequence>MKNDKYVAVVTEAGNGLGHKFAKILLENGYEVVLAACGKSFELLSKDGEDLHGYQLLKIDFSSEESLGVLEHTIKESYGKLDLLINNAEIVNGFGHKIDQINIEDIKEVYEINFFSIIRTIQTLKPLLNQSNEPRIINITSSLGDINKMKDESFCYSGYSLTAYSTSKAALNMFTHLQCKEFKPSKIKMYSFDPVNMKNCTYNSVAICDGIKDDFISLIERKQMRA</sequence>
<dbReference type="PANTHER" id="PTHR43544:SF12">
    <property type="entry name" value="NAD(P)-BINDING ROSSMANN-FOLD SUPERFAMILY PROTEIN"/>
    <property type="match status" value="1"/>
</dbReference>
<reference evidence="2 3" key="1">
    <citation type="submission" date="2020-01" db="EMBL/GenBank/DDBJ databases">
        <title>Draft Genome Analysis of Muricauda sp. HICW Isolated from coastal seawater of PR China.</title>
        <authorList>
            <person name="Chen M.-X."/>
        </authorList>
    </citation>
    <scope>NUCLEOTIDE SEQUENCE [LARGE SCALE GENOMIC DNA]</scope>
    <source>
        <strain evidence="2 3">HICW</strain>
    </source>
</reference>
<dbReference type="Gene3D" id="3.40.50.720">
    <property type="entry name" value="NAD(P)-binding Rossmann-like Domain"/>
    <property type="match status" value="1"/>
</dbReference>
<proteinExistence type="inferred from homology"/>
<dbReference type="Pfam" id="PF00106">
    <property type="entry name" value="adh_short"/>
    <property type="match status" value="1"/>
</dbReference>
<dbReference type="RefSeq" id="WP_108245099.1">
    <property type="nucleotide sequence ID" value="NZ_WYET01000012.1"/>
</dbReference>
<dbReference type="EMBL" id="WYET01000012">
    <property type="protein sequence ID" value="NVN19860.1"/>
    <property type="molecule type" value="Genomic_DNA"/>
</dbReference>
<gene>
    <name evidence="2" type="ORF">GUA46_16085</name>
</gene>
<comment type="caution">
    <text evidence="2">The sequence shown here is derived from an EMBL/GenBank/DDBJ whole genome shotgun (WGS) entry which is preliminary data.</text>
</comment>
<name>A0A850NL50_9FLAO</name>
<accession>A0A850NL50</accession>
<evidence type="ECO:0000313" key="2">
    <source>
        <dbReference type="EMBL" id="NVN19860.1"/>
    </source>
</evidence>
<dbReference type="InterPro" id="IPR020904">
    <property type="entry name" value="Sc_DH/Rdtase_CS"/>
</dbReference>
<dbReference type="AlphaFoldDB" id="A0A850NL50"/>
<comment type="similarity">
    <text evidence="1">Belongs to the short-chain dehydrogenases/reductases (SDR) family.</text>
</comment>
<evidence type="ECO:0000313" key="3">
    <source>
        <dbReference type="Proteomes" id="UP000558089"/>
    </source>
</evidence>
<dbReference type="Proteomes" id="UP000558089">
    <property type="component" value="Unassembled WGS sequence"/>
</dbReference>
<dbReference type="PRINTS" id="PR00080">
    <property type="entry name" value="SDRFAMILY"/>
</dbReference>
<keyword evidence="3" id="KW-1185">Reference proteome</keyword>
<dbReference type="GO" id="GO:0016491">
    <property type="term" value="F:oxidoreductase activity"/>
    <property type="evidence" value="ECO:0007669"/>
    <property type="project" value="TreeGrafter"/>
</dbReference>
<dbReference type="GO" id="GO:0005737">
    <property type="term" value="C:cytoplasm"/>
    <property type="evidence" value="ECO:0007669"/>
    <property type="project" value="TreeGrafter"/>
</dbReference>
<dbReference type="InterPro" id="IPR036291">
    <property type="entry name" value="NAD(P)-bd_dom_sf"/>
</dbReference>
<dbReference type="SUPFAM" id="SSF51735">
    <property type="entry name" value="NAD(P)-binding Rossmann-fold domains"/>
    <property type="match status" value="1"/>
</dbReference>
<organism evidence="2 3">
    <name type="scientific">Flagellimonas chongwuensis</name>
    <dbReference type="NCBI Taxonomy" id="2697365"/>
    <lineage>
        <taxon>Bacteria</taxon>
        <taxon>Pseudomonadati</taxon>
        <taxon>Bacteroidota</taxon>
        <taxon>Flavobacteriia</taxon>
        <taxon>Flavobacteriales</taxon>
        <taxon>Flavobacteriaceae</taxon>
        <taxon>Flagellimonas</taxon>
    </lineage>
</organism>
<protein>
    <submittedName>
        <fullName evidence="2">SDR family NAD(P)-dependent oxidoreductase</fullName>
    </submittedName>
</protein>
<dbReference type="InterPro" id="IPR002347">
    <property type="entry name" value="SDR_fam"/>
</dbReference>
<dbReference type="InterPro" id="IPR051468">
    <property type="entry name" value="Fungal_SecMetab_SDRs"/>
</dbReference>
<dbReference type="PRINTS" id="PR00081">
    <property type="entry name" value="GDHRDH"/>
</dbReference>
<evidence type="ECO:0000256" key="1">
    <source>
        <dbReference type="RuleBase" id="RU000363"/>
    </source>
</evidence>
<dbReference type="PROSITE" id="PS00061">
    <property type="entry name" value="ADH_SHORT"/>
    <property type="match status" value="1"/>
</dbReference>
<dbReference type="PANTHER" id="PTHR43544">
    <property type="entry name" value="SHORT-CHAIN DEHYDROGENASE/REDUCTASE"/>
    <property type="match status" value="1"/>
</dbReference>